<organism evidence="2 3">
    <name type="scientific">Fistulina hepatica ATCC 64428</name>
    <dbReference type="NCBI Taxonomy" id="1128425"/>
    <lineage>
        <taxon>Eukaryota</taxon>
        <taxon>Fungi</taxon>
        <taxon>Dikarya</taxon>
        <taxon>Basidiomycota</taxon>
        <taxon>Agaricomycotina</taxon>
        <taxon>Agaricomycetes</taxon>
        <taxon>Agaricomycetidae</taxon>
        <taxon>Agaricales</taxon>
        <taxon>Fistulinaceae</taxon>
        <taxon>Fistulina</taxon>
    </lineage>
</organism>
<dbReference type="EMBL" id="KN882031">
    <property type="protein sequence ID" value="KIY46465.1"/>
    <property type="molecule type" value="Genomic_DNA"/>
</dbReference>
<gene>
    <name evidence="2" type="ORF">FISHEDRAFT_75622</name>
</gene>
<keyword evidence="1" id="KW-0812">Transmembrane</keyword>
<feature type="transmembrane region" description="Helical" evidence="1">
    <location>
        <begin position="246"/>
        <end position="267"/>
    </location>
</feature>
<keyword evidence="3" id="KW-1185">Reference proteome</keyword>
<dbReference type="Proteomes" id="UP000054144">
    <property type="component" value="Unassembled WGS sequence"/>
</dbReference>
<keyword evidence="1" id="KW-1133">Transmembrane helix</keyword>
<proteinExistence type="predicted"/>
<evidence type="ECO:0000313" key="2">
    <source>
        <dbReference type="EMBL" id="KIY46465.1"/>
    </source>
</evidence>
<protein>
    <submittedName>
        <fullName evidence="2">Uncharacterized protein</fullName>
    </submittedName>
</protein>
<name>A0A0D7A6W7_9AGAR</name>
<accession>A0A0D7A6W7</accession>
<sequence>MSSAPPYYSQQPQYQQEYPPRTRVQYLSRHDADPRIERSAQVHGATYDYRANKYHKSMDSTDTVVVPPQPSPKVVGPVVRTLTMPQKNFLNTTAEDVELGTVYTISTTKKYLRRHTTTVNAPGSLDSFGAIYWRDQAFEIGGLRVPWDQVKMREGMFSQKDRTWSWNGRTYVVSFDQNVGWTMLEQQSSGIVANYKACKNPWCGEVTPGTYRVCTGDLYSREAAFFMLVMLYSEMRRQRSARRKHLIIGLIIKIIIIHLIILLVRHIRHEKGL</sequence>
<reference evidence="2 3" key="1">
    <citation type="journal article" date="2015" name="Fungal Genet. Biol.">
        <title>Evolution of novel wood decay mechanisms in Agaricales revealed by the genome sequences of Fistulina hepatica and Cylindrobasidium torrendii.</title>
        <authorList>
            <person name="Floudas D."/>
            <person name="Held B.W."/>
            <person name="Riley R."/>
            <person name="Nagy L.G."/>
            <person name="Koehler G."/>
            <person name="Ransdell A.S."/>
            <person name="Younus H."/>
            <person name="Chow J."/>
            <person name="Chiniquy J."/>
            <person name="Lipzen A."/>
            <person name="Tritt A."/>
            <person name="Sun H."/>
            <person name="Haridas S."/>
            <person name="LaButti K."/>
            <person name="Ohm R.A."/>
            <person name="Kues U."/>
            <person name="Blanchette R.A."/>
            <person name="Grigoriev I.V."/>
            <person name="Minto R.E."/>
            <person name="Hibbett D.S."/>
        </authorList>
    </citation>
    <scope>NUCLEOTIDE SEQUENCE [LARGE SCALE GENOMIC DNA]</scope>
    <source>
        <strain evidence="2 3">ATCC 64428</strain>
    </source>
</reference>
<keyword evidence="1" id="KW-0472">Membrane</keyword>
<dbReference type="OrthoDB" id="2998550at2759"/>
<evidence type="ECO:0000256" key="1">
    <source>
        <dbReference type="SAM" id="Phobius"/>
    </source>
</evidence>
<dbReference type="AlphaFoldDB" id="A0A0D7A6W7"/>
<evidence type="ECO:0000313" key="3">
    <source>
        <dbReference type="Proteomes" id="UP000054144"/>
    </source>
</evidence>